<keyword evidence="2" id="KW-1185">Reference proteome</keyword>
<dbReference type="EMBL" id="CP078076">
    <property type="protein sequence ID" value="UPL12428.1"/>
    <property type="molecule type" value="Genomic_DNA"/>
</dbReference>
<sequence>MAMRARTVAIAAGCVLLAVALVLGLRAAGVPLAFAVSWTTVAAAVSLALRGVLVDDPVLWPPERPPREARGSEVSRLAWAINTRSGVAGTILVRRVQNVLRRRLAHRGLDLDDPADHAAIDALLGQGIRAGLSRREVRRDDIERALDALERIPTDTEETA</sequence>
<organism evidence="1 2">
    <name type="scientific">Microbacterium sufflavum</name>
    <dbReference type="NCBI Taxonomy" id="2851649"/>
    <lineage>
        <taxon>Bacteria</taxon>
        <taxon>Bacillati</taxon>
        <taxon>Actinomycetota</taxon>
        <taxon>Actinomycetes</taxon>
        <taxon>Micrococcales</taxon>
        <taxon>Microbacteriaceae</taxon>
        <taxon>Microbacterium</taxon>
    </lineage>
</organism>
<name>A0ABY4ILG3_9MICO</name>
<evidence type="ECO:0000313" key="1">
    <source>
        <dbReference type="EMBL" id="UPL12428.1"/>
    </source>
</evidence>
<accession>A0ABY4ILG3</accession>
<dbReference type="Proteomes" id="UP000831467">
    <property type="component" value="Chromosome"/>
</dbReference>
<protein>
    <submittedName>
        <fullName evidence="1">Uncharacterized protein</fullName>
    </submittedName>
</protein>
<gene>
    <name evidence="1" type="ORF">KV394_15495</name>
</gene>
<proteinExistence type="predicted"/>
<evidence type="ECO:0000313" key="2">
    <source>
        <dbReference type="Proteomes" id="UP000831467"/>
    </source>
</evidence>
<reference evidence="1 2" key="1">
    <citation type="submission" date="2021-06" db="EMBL/GenBank/DDBJ databases">
        <title>Genome-based taxonomic framework of Microbacterium strains isolated from marine environment, the description of four new species and reclassification of four preexisting species.</title>
        <authorList>
            <person name="Lee S.D."/>
            <person name="Kim S.-M."/>
            <person name="Byeon Y.-S."/>
            <person name="Yang H.L."/>
            <person name="Kim I.S."/>
        </authorList>
    </citation>
    <scope>NUCLEOTIDE SEQUENCE [LARGE SCALE GENOMIC DNA]</scope>
    <source>
        <strain evidence="1 2">SSW1-51</strain>
    </source>
</reference>